<dbReference type="RefSeq" id="WP_161677122.1">
    <property type="nucleotide sequence ID" value="NZ_JAABLP010000004.1"/>
</dbReference>
<dbReference type="EMBL" id="JAABLQ010000002">
    <property type="protein sequence ID" value="NBN79900.1"/>
    <property type="molecule type" value="Genomic_DNA"/>
</dbReference>
<dbReference type="GO" id="GO:0015184">
    <property type="term" value="F:L-cystine transmembrane transporter activity"/>
    <property type="evidence" value="ECO:0007669"/>
    <property type="project" value="TreeGrafter"/>
</dbReference>
<keyword evidence="3 9" id="KW-0813">Transport</keyword>
<dbReference type="NCBIfam" id="TIGR01726">
    <property type="entry name" value="HEQRo_perm_3TM"/>
    <property type="match status" value="1"/>
</dbReference>
<keyword evidence="11" id="KW-1185">Reference proteome</keyword>
<feature type="transmembrane region" description="Helical" evidence="9">
    <location>
        <begin position="84"/>
        <end position="102"/>
    </location>
</feature>
<comment type="caution">
    <text evidence="10">The sequence shown here is derived from an EMBL/GenBank/DDBJ whole genome shotgun (WGS) entry which is preliminary data.</text>
</comment>
<organism evidence="10 11">
    <name type="scientific">Pannonibacter tanglangensis</name>
    <dbReference type="NCBI Taxonomy" id="2750084"/>
    <lineage>
        <taxon>Bacteria</taxon>
        <taxon>Pseudomonadati</taxon>
        <taxon>Pseudomonadota</taxon>
        <taxon>Alphaproteobacteria</taxon>
        <taxon>Hyphomicrobiales</taxon>
        <taxon>Stappiaceae</taxon>
        <taxon>Pannonibacter</taxon>
    </lineage>
</organism>
<dbReference type="InterPro" id="IPR010065">
    <property type="entry name" value="AA_ABC_transptr_permease_3TM"/>
</dbReference>
<gene>
    <name evidence="10" type="ORF">GWI72_16605</name>
</gene>
<feature type="transmembrane region" description="Helical" evidence="9">
    <location>
        <begin position="183"/>
        <end position="202"/>
    </location>
</feature>
<evidence type="ECO:0000256" key="6">
    <source>
        <dbReference type="ARBA" id="ARBA00022970"/>
    </source>
</evidence>
<keyword evidence="5 9" id="KW-0812">Transmembrane</keyword>
<keyword evidence="4" id="KW-1003">Cell membrane</keyword>
<dbReference type="SUPFAM" id="SSF161098">
    <property type="entry name" value="MetI-like"/>
    <property type="match status" value="1"/>
</dbReference>
<dbReference type="PANTHER" id="PTHR30614:SF0">
    <property type="entry name" value="L-CYSTINE TRANSPORT SYSTEM PERMEASE PROTEIN TCYL"/>
    <property type="match status" value="1"/>
</dbReference>
<dbReference type="Proteomes" id="UP000586722">
    <property type="component" value="Unassembled WGS sequence"/>
</dbReference>
<evidence type="ECO:0000313" key="11">
    <source>
        <dbReference type="Proteomes" id="UP000586722"/>
    </source>
</evidence>
<comment type="similarity">
    <text evidence="2">Belongs to the binding-protein-dependent transport system permease family. HisMQ subfamily.</text>
</comment>
<feature type="transmembrane region" description="Helical" evidence="9">
    <location>
        <begin position="49"/>
        <end position="72"/>
    </location>
</feature>
<evidence type="ECO:0000256" key="4">
    <source>
        <dbReference type="ARBA" id="ARBA00022475"/>
    </source>
</evidence>
<accession>A0A7X5F6U9</accession>
<evidence type="ECO:0000256" key="3">
    <source>
        <dbReference type="ARBA" id="ARBA00022448"/>
    </source>
</evidence>
<keyword evidence="8 9" id="KW-0472">Membrane</keyword>
<dbReference type="InterPro" id="IPR043429">
    <property type="entry name" value="ArtM/GltK/GlnP/TcyL/YhdX-like"/>
</dbReference>
<reference evidence="11" key="1">
    <citation type="submission" date="2020-01" db="EMBL/GenBank/DDBJ databases">
        <authorList>
            <person name="Fang Y."/>
            <person name="Sun R."/>
            <person name="Nie L."/>
            <person name="He J."/>
            <person name="Hao L."/>
            <person name="Wang L."/>
            <person name="Su S."/>
            <person name="Lv E."/>
            <person name="Zhang Z."/>
            <person name="Xie R."/>
            <person name="Liu H."/>
        </authorList>
    </citation>
    <scope>NUCLEOTIDE SEQUENCE [LARGE SCALE GENOMIC DNA]</scope>
    <source>
        <strain evidence="11">XCT-53</strain>
    </source>
</reference>
<dbReference type="PROSITE" id="PS50928">
    <property type="entry name" value="ABC_TM1"/>
    <property type="match status" value="1"/>
</dbReference>
<dbReference type="InterPro" id="IPR000515">
    <property type="entry name" value="MetI-like"/>
</dbReference>
<evidence type="ECO:0000256" key="2">
    <source>
        <dbReference type="ARBA" id="ARBA00010072"/>
    </source>
</evidence>
<sequence>MLDTAFSSNDLMFLLKGAWLTIQLTVVAVAIGTVLGVVFGWARASLPGWVNVPIGAVLDVLRSVPLLIQLVLVNSGKSILGLDWSPFVVGAVVLGLYTAAYCTEIVRGGILAVPATTRRAARSLGMTYWQDLTSIVAPMALRVSLPGWIGLTLGVMKDTALVMWIGIAELLRSSQIVITRIQEPLLVLAIAGLIYFVISFPVSRLGAFLERRWADDSLKADQ</sequence>
<evidence type="ECO:0000256" key="8">
    <source>
        <dbReference type="ARBA" id="ARBA00023136"/>
    </source>
</evidence>
<evidence type="ECO:0000256" key="1">
    <source>
        <dbReference type="ARBA" id="ARBA00004429"/>
    </source>
</evidence>
<dbReference type="GO" id="GO:0043190">
    <property type="term" value="C:ATP-binding cassette (ABC) transporter complex"/>
    <property type="evidence" value="ECO:0007669"/>
    <property type="project" value="InterPro"/>
</dbReference>
<dbReference type="CDD" id="cd06261">
    <property type="entry name" value="TM_PBP2"/>
    <property type="match status" value="1"/>
</dbReference>
<evidence type="ECO:0000256" key="9">
    <source>
        <dbReference type="RuleBase" id="RU363032"/>
    </source>
</evidence>
<keyword evidence="7 9" id="KW-1133">Transmembrane helix</keyword>
<evidence type="ECO:0000313" key="10">
    <source>
        <dbReference type="EMBL" id="NBN79900.1"/>
    </source>
</evidence>
<dbReference type="AlphaFoldDB" id="A0A7X5F6U9"/>
<evidence type="ECO:0000256" key="7">
    <source>
        <dbReference type="ARBA" id="ARBA00022989"/>
    </source>
</evidence>
<dbReference type="Pfam" id="PF00528">
    <property type="entry name" value="BPD_transp_1"/>
    <property type="match status" value="1"/>
</dbReference>
<evidence type="ECO:0000256" key="5">
    <source>
        <dbReference type="ARBA" id="ARBA00022692"/>
    </source>
</evidence>
<dbReference type="Gene3D" id="1.10.3720.10">
    <property type="entry name" value="MetI-like"/>
    <property type="match status" value="1"/>
</dbReference>
<feature type="transmembrane region" description="Helical" evidence="9">
    <location>
        <begin position="20"/>
        <end position="42"/>
    </location>
</feature>
<comment type="subcellular location">
    <subcellularLocation>
        <location evidence="1">Cell inner membrane</location>
        <topology evidence="1">Multi-pass membrane protein</topology>
    </subcellularLocation>
    <subcellularLocation>
        <location evidence="9">Cell membrane</location>
        <topology evidence="9">Multi-pass membrane protein</topology>
    </subcellularLocation>
</comment>
<name>A0A7X5F6U9_9HYPH</name>
<proteinExistence type="inferred from homology"/>
<dbReference type="InterPro" id="IPR035906">
    <property type="entry name" value="MetI-like_sf"/>
</dbReference>
<dbReference type="PANTHER" id="PTHR30614">
    <property type="entry name" value="MEMBRANE COMPONENT OF AMINO ACID ABC TRANSPORTER"/>
    <property type="match status" value="1"/>
</dbReference>
<keyword evidence="6" id="KW-0029">Amino-acid transport</keyword>
<protein>
    <submittedName>
        <fullName evidence="10">ABC transporter permease subunit</fullName>
    </submittedName>
</protein>